<dbReference type="PROSITE" id="PS50846">
    <property type="entry name" value="HMA_2"/>
    <property type="match status" value="1"/>
</dbReference>
<dbReference type="PANTHER" id="PTHR43520">
    <property type="entry name" value="ATP7, ISOFORM B"/>
    <property type="match status" value="1"/>
</dbReference>
<dbReference type="PROSITE" id="PS00154">
    <property type="entry name" value="ATPASE_E1_E2"/>
    <property type="match status" value="1"/>
</dbReference>
<proteinExistence type="inferred from homology"/>
<dbReference type="NCBIfam" id="TIGR01511">
    <property type="entry name" value="ATPase-IB1_Cu"/>
    <property type="match status" value="1"/>
</dbReference>
<dbReference type="InterPro" id="IPR008250">
    <property type="entry name" value="ATPase_P-typ_transduc_dom_A_sf"/>
</dbReference>
<evidence type="ECO:0000256" key="5">
    <source>
        <dbReference type="ARBA" id="ARBA00022553"/>
    </source>
</evidence>
<feature type="region of interest" description="Disordered" evidence="16">
    <location>
        <begin position="756"/>
        <end position="782"/>
    </location>
</feature>
<evidence type="ECO:0000313" key="19">
    <source>
        <dbReference type="Proteomes" id="UP001296873"/>
    </source>
</evidence>
<sequence length="782" mass="81903">MSCCTPGVADLARSTAESGRQAAGGAPEAIPETVDVTPYVQTDPHGRHTLALMVEGIHCGGCVKTIERALGAMGGVESARVNMTTRRLQVAWRGAVAEGGAMVQRLGDLGYRAVPYDPERLSDDDSRQEKDLLRAMAVAGFAAANVMLLSVSVWAGHAQGMENATRDLLHWFSALIALPAIVYAGRPFFRSALTALRARRTNMDVPISLAVLLAGGMSLSETIQSGPHAYFDSAVTLLFFLLLGRYLDRRARGKARSAAERLLALRSGAVTVLEADGTRRVMPADQLQPGMRILAAAGERIAADGRIVEGTSELDSSLLTGETLPHAAQPGARVYSGTLNLSAPVTVEVTAVGENTLLSEIVRLMETAEQRRAKYVALADRMARAYAPVVHALALAAFLGWVLLGGMAWQPALLIAVAVLIVTCPCALGLAVPAVQVICSGRLLKRGVLLKSGTALERLANVDTVVFDKTGTLTLGRPELRDTDADPLDLRAAAALAGASTHPLARALARAAPDAPVPEGVREEPGCGLAWRDAQGNETRLGKRAWVDAEAGPAGDHDGPELWLARPGQAPVRFTFDDPLRSDAAEVVRALQAQGKQVVLLSGDRAPTVEKVSGALGLADWQAECAPGQKVARLEQLVAGGRRVLMVGDGLNDAPALAAASVSLSPASAADISQTAADAVFQGERLAPVLEVLEVARRAGRLVHQNFGLAFAYNVVAVPLAMAGFVTPLIAAVVMSASSLAVTGNSLRLGLAKTATGWRERSPNPSPLKGEGGAHVRQGVGR</sequence>
<dbReference type="InterPro" id="IPR059000">
    <property type="entry name" value="ATPase_P-type_domA"/>
</dbReference>
<keyword evidence="14 15" id="KW-0472">Membrane</keyword>
<dbReference type="InterPro" id="IPR023298">
    <property type="entry name" value="ATPase_P-typ_TM_dom_sf"/>
</dbReference>
<dbReference type="Gene3D" id="2.70.150.10">
    <property type="entry name" value="Calcium-transporting ATPase, cytoplasmic transduction domain A"/>
    <property type="match status" value="1"/>
</dbReference>
<keyword evidence="13" id="KW-0406">Ion transport</keyword>
<dbReference type="InterPro" id="IPR006121">
    <property type="entry name" value="HMA_dom"/>
</dbReference>
<evidence type="ECO:0000256" key="7">
    <source>
        <dbReference type="ARBA" id="ARBA00022723"/>
    </source>
</evidence>
<evidence type="ECO:0000256" key="13">
    <source>
        <dbReference type="ARBA" id="ARBA00023065"/>
    </source>
</evidence>
<feature type="transmembrane region" description="Helical" evidence="15">
    <location>
        <begin position="205"/>
        <end position="223"/>
    </location>
</feature>
<dbReference type="Gene3D" id="3.30.70.100">
    <property type="match status" value="1"/>
</dbReference>
<protein>
    <submittedName>
        <fullName evidence="18">Heavy metal translocating P-type ATPase</fullName>
    </submittedName>
</protein>
<feature type="transmembrane region" description="Helical" evidence="15">
    <location>
        <begin position="389"/>
        <end position="409"/>
    </location>
</feature>
<evidence type="ECO:0000256" key="6">
    <source>
        <dbReference type="ARBA" id="ARBA00022692"/>
    </source>
</evidence>
<dbReference type="RefSeq" id="WP_200339674.1">
    <property type="nucleotide sequence ID" value="NZ_NRRL01000008.1"/>
</dbReference>
<feature type="transmembrane region" description="Helical" evidence="15">
    <location>
        <begin position="229"/>
        <end position="247"/>
    </location>
</feature>
<evidence type="ECO:0000256" key="9">
    <source>
        <dbReference type="ARBA" id="ARBA00022840"/>
    </source>
</evidence>
<dbReference type="SUPFAM" id="SSF81665">
    <property type="entry name" value="Calcium ATPase, transmembrane domain M"/>
    <property type="match status" value="1"/>
</dbReference>
<dbReference type="InterPro" id="IPR001757">
    <property type="entry name" value="P_typ_ATPase"/>
</dbReference>
<feature type="transmembrane region" description="Helical" evidence="15">
    <location>
        <begin position="732"/>
        <end position="751"/>
    </location>
</feature>
<keyword evidence="6 15" id="KW-0812">Transmembrane</keyword>
<accession>A0ABS1DBK9</accession>
<dbReference type="Pfam" id="PF00403">
    <property type="entry name" value="HMA"/>
    <property type="match status" value="1"/>
</dbReference>
<keyword evidence="19" id="KW-1185">Reference proteome</keyword>
<feature type="domain" description="HMA" evidence="17">
    <location>
        <begin position="48"/>
        <end position="114"/>
    </location>
</feature>
<name>A0ABS1DBK9_9PROT</name>
<evidence type="ECO:0000256" key="16">
    <source>
        <dbReference type="SAM" id="MobiDB-lite"/>
    </source>
</evidence>
<evidence type="ECO:0000256" key="3">
    <source>
        <dbReference type="ARBA" id="ARBA00022448"/>
    </source>
</evidence>
<dbReference type="Pfam" id="PF00702">
    <property type="entry name" value="Hydrolase"/>
    <property type="match status" value="1"/>
</dbReference>
<dbReference type="SUPFAM" id="SSF55008">
    <property type="entry name" value="HMA, heavy metal-associated domain"/>
    <property type="match status" value="1"/>
</dbReference>
<dbReference type="Proteomes" id="UP001296873">
    <property type="component" value="Unassembled WGS sequence"/>
</dbReference>
<evidence type="ECO:0000256" key="8">
    <source>
        <dbReference type="ARBA" id="ARBA00022741"/>
    </source>
</evidence>
<organism evidence="18 19">
    <name type="scientific">Rhodovibrio sodomensis</name>
    <dbReference type="NCBI Taxonomy" id="1088"/>
    <lineage>
        <taxon>Bacteria</taxon>
        <taxon>Pseudomonadati</taxon>
        <taxon>Pseudomonadota</taxon>
        <taxon>Alphaproteobacteria</taxon>
        <taxon>Rhodospirillales</taxon>
        <taxon>Rhodovibrionaceae</taxon>
        <taxon>Rhodovibrio</taxon>
    </lineage>
</organism>
<dbReference type="NCBIfam" id="TIGR01494">
    <property type="entry name" value="ATPase_P-type"/>
    <property type="match status" value="1"/>
</dbReference>
<dbReference type="InterPro" id="IPR036412">
    <property type="entry name" value="HAD-like_sf"/>
</dbReference>
<evidence type="ECO:0000256" key="15">
    <source>
        <dbReference type="RuleBase" id="RU362081"/>
    </source>
</evidence>
<keyword evidence="5" id="KW-0597">Phosphoprotein</keyword>
<dbReference type="PRINTS" id="PR00943">
    <property type="entry name" value="CUATPASE"/>
</dbReference>
<evidence type="ECO:0000256" key="10">
    <source>
        <dbReference type="ARBA" id="ARBA00022842"/>
    </source>
</evidence>
<dbReference type="NCBIfam" id="TIGR01512">
    <property type="entry name" value="ATPase-IB2_Cd"/>
    <property type="match status" value="1"/>
</dbReference>
<evidence type="ECO:0000313" key="18">
    <source>
        <dbReference type="EMBL" id="MBK1667517.1"/>
    </source>
</evidence>
<dbReference type="Gene3D" id="3.40.1110.10">
    <property type="entry name" value="Calcium-transporting ATPase, cytoplasmic domain N"/>
    <property type="match status" value="1"/>
</dbReference>
<dbReference type="NCBIfam" id="TIGR01525">
    <property type="entry name" value="ATPase-IB_hvy"/>
    <property type="match status" value="1"/>
</dbReference>
<feature type="transmembrane region" description="Helical" evidence="15">
    <location>
        <begin position="135"/>
        <end position="156"/>
    </location>
</feature>
<dbReference type="Pfam" id="PF00122">
    <property type="entry name" value="E1-E2_ATPase"/>
    <property type="match status" value="1"/>
</dbReference>
<evidence type="ECO:0000256" key="4">
    <source>
        <dbReference type="ARBA" id="ARBA00022475"/>
    </source>
</evidence>
<keyword evidence="11" id="KW-1278">Translocase</keyword>
<keyword evidence="3" id="KW-0813">Transport</keyword>
<evidence type="ECO:0000259" key="17">
    <source>
        <dbReference type="PROSITE" id="PS50846"/>
    </source>
</evidence>
<keyword evidence="10" id="KW-0460">Magnesium</keyword>
<dbReference type="InterPro" id="IPR018303">
    <property type="entry name" value="ATPase_P-typ_P_site"/>
</dbReference>
<dbReference type="InterPro" id="IPR027256">
    <property type="entry name" value="P-typ_ATPase_IB"/>
</dbReference>
<dbReference type="PRINTS" id="PR00119">
    <property type="entry name" value="CATATPASE"/>
</dbReference>
<comment type="similarity">
    <text evidence="2 15">Belongs to the cation transport ATPase (P-type) (TC 3.A.3) family. Type IB subfamily.</text>
</comment>
<dbReference type="Gene3D" id="3.40.50.1000">
    <property type="entry name" value="HAD superfamily/HAD-like"/>
    <property type="match status" value="1"/>
</dbReference>
<feature type="transmembrane region" description="Helical" evidence="15">
    <location>
        <begin position="707"/>
        <end position="726"/>
    </location>
</feature>
<keyword evidence="8 15" id="KW-0547">Nucleotide-binding</keyword>
<feature type="transmembrane region" description="Helical" evidence="15">
    <location>
        <begin position="168"/>
        <end position="185"/>
    </location>
</feature>
<evidence type="ECO:0000256" key="14">
    <source>
        <dbReference type="ARBA" id="ARBA00023136"/>
    </source>
</evidence>
<evidence type="ECO:0000256" key="12">
    <source>
        <dbReference type="ARBA" id="ARBA00022989"/>
    </source>
</evidence>
<gene>
    <name evidence="18" type="ORF">CKO28_05665</name>
</gene>
<keyword evidence="12 15" id="KW-1133">Transmembrane helix</keyword>
<dbReference type="SUPFAM" id="SSF56784">
    <property type="entry name" value="HAD-like"/>
    <property type="match status" value="1"/>
</dbReference>
<evidence type="ECO:0000256" key="1">
    <source>
        <dbReference type="ARBA" id="ARBA00004651"/>
    </source>
</evidence>
<keyword evidence="7 15" id="KW-0479">Metal-binding</keyword>
<dbReference type="SUPFAM" id="SSF81653">
    <property type="entry name" value="Calcium ATPase, transduction domain A"/>
    <property type="match status" value="1"/>
</dbReference>
<keyword evidence="4 15" id="KW-1003">Cell membrane</keyword>
<comment type="subcellular location">
    <subcellularLocation>
        <location evidence="1">Cell membrane</location>
        <topology evidence="1">Multi-pass membrane protein</topology>
    </subcellularLocation>
</comment>
<dbReference type="EMBL" id="NRRL01000008">
    <property type="protein sequence ID" value="MBK1667517.1"/>
    <property type="molecule type" value="Genomic_DNA"/>
</dbReference>
<comment type="caution">
    <text evidence="18">The sequence shown here is derived from an EMBL/GenBank/DDBJ whole genome shotgun (WGS) entry which is preliminary data.</text>
</comment>
<dbReference type="CDD" id="cd00371">
    <property type="entry name" value="HMA"/>
    <property type="match status" value="1"/>
</dbReference>
<dbReference type="InterPro" id="IPR023214">
    <property type="entry name" value="HAD_sf"/>
</dbReference>
<evidence type="ECO:0000256" key="11">
    <source>
        <dbReference type="ARBA" id="ARBA00022967"/>
    </source>
</evidence>
<evidence type="ECO:0000256" key="2">
    <source>
        <dbReference type="ARBA" id="ARBA00006024"/>
    </source>
</evidence>
<dbReference type="PANTHER" id="PTHR43520:SF5">
    <property type="entry name" value="CATION-TRANSPORTING P-TYPE ATPASE-RELATED"/>
    <property type="match status" value="1"/>
</dbReference>
<feature type="transmembrane region" description="Helical" evidence="15">
    <location>
        <begin position="415"/>
        <end position="439"/>
    </location>
</feature>
<dbReference type="InterPro" id="IPR036163">
    <property type="entry name" value="HMA_dom_sf"/>
</dbReference>
<keyword evidence="9 15" id="KW-0067">ATP-binding</keyword>
<reference evidence="18 19" key="1">
    <citation type="journal article" date="2020" name="Microorganisms">
        <title>Osmotic Adaptation and Compatible Solute Biosynthesis of Phototrophic Bacteria as Revealed from Genome Analyses.</title>
        <authorList>
            <person name="Imhoff J.F."/>
            <person name="Rahn T."/>
            <person name="Kunzel S."/>
            <person name="Keller A."/>
            <person name="Neulinger S.C."/>
        </authorList>
    </citation>
    <scope>NUCLEOTIDE SEQUENCE [LARGE SCALE GENOMIC DNA]</scope>
    <source>
        <strain evidence="18 19">DSM 9895</strain>
    </source>
</reference>
<dbReference type="InterPro" id="IPR023299">
    <property type="entry name" value="ATPase_P-typ_cyto_dom_N"/>
</dbReference>